<dbReference type="OrthoDB" id="450111at2"/>
<dbReference type="PANTHER" id="PTHR33835:SF1">
    <property type="entry name" value="METALLO-BETA-LACTAMASE DOMAIN-CONTAINING PROTEIN"/>
    <property type="match status" value="1"/>
</dbReference>
<name>A0A373FI15_COMTE</name>
<gene>
    <name evidence="1" type="ORF">DZC30_14335</name>
</gene>
<sequence>MQTSTPKWAAVTDNIWAISYQFSNKGMQVSTRMTVIRLADGSLFAHSAVPLTAEQKAELDTFGPLRHIVAPSAMHHLFVPALAQLYPQAALYGPKAVLRKHPELPQMQLIPEDAAAPWAGQLQCLPVAGIPMLKETVWFHPASGSLIATDILQCWQGPLSLPVRLYLGLTGGHERLTVPRTVRLLVKDKAALQACVQQIKKWPVQRVILLHNSIIESQSRERLGEALSIWD</sequence>
<dbReference type="EMBL" id="QURR01000017">
    <property type="protein sequence ID" value="RGE43784.1"/>
    <property type="molecule type" value="Genomic_DNA"/>
</dbReference>
<evidence type="ECO:0000313" key="2">
    <source>
        <dbReference type="Proteomes" id="UP000261948"/>
    </source>
</evidence>
<keyword evidence="2" id="KW-1185">Reference proteome</keyword>
<comment type="caution">
    <text evidence="1">The sequence shown here is derived from an EMBL/GenBank/DDBJ whole genome shotgun (WGS) entry which is preliminary data.</text>
</comment>
<dbReference type="Proteomes" id="UP000261948">
    <property type="component" value="Unassembled WGS sequence"/>
</dbReference>
<dbReference type="PANTHER" id="PTHR33835">
    <property type="entry name" value="YALI0C07656P"/>
    <property type="match status" value="1"/>
</dbReference>
<proteinExistence type="predicted"/>
<protein>
    <submittedName>
        <fullName evidence="1">DUF4336 domain-containing protein</fullName>
    </submittedName>
</protein>
<reference evidence="1 2" key="1">
    <citation type="submission" date="2018-08" db="EMBL/GenBank/DDBJ databases">
        <title>Comamonas testosteroni strain SWCO2.</title>
        <authorList>
            <person name="Jiang N."/>
            <person name="Zhang X.Z."/>
        </authorList>
    </citation>
    <scope>NUCLEOTIDE SEQUENCE [LARGE SCALE GENOMIC DNA]</scope>
    <source>
        <strain evidence="1 2">SWCO2</strain>
    </source>
</reference>
<dbReference type="Pfam" id="PF14234">
    <property type="entry name" value="DUF4336"/>
    <property type="match status" value="1"/>
</dbReference>
<dbReference type="AlphaFoldDB" id="A0A373FI15"/>
<organism evidence="1 2">
    <name type="scientific">Comamonas testosteroni</name>
    <name type="common">Pseudomonas testosteroni</name>
    <dbReference type="NCBI Taxonomy" id="285"/>
    <lineage>
        <taxon>Bacteria</taxon>
        <taxon>Pseudomonadati</taxon>
        <taxon>Pseudomonadota</taxon>
        <taxon>Betaproteobacteria</taxon>
        <taxon>Burkholderiales</taxon>
        <taxon>Comamonadaceae</taxon>
        <taxon>Comamonas</taxon>
    </lineage>
</organism>
<evidence type="ECO:0000313" key="1">
    <source>
        <dbReference type="EMBL" id="RGE43784.1"/>
    </source>
</evidence>
<accession>A0A373FI15</accession>
<dbReference type="InterPro" id="IPR025638">
    <property type="entry name" value="DUF4336"/>
</dbReference>